<evidence type="ECO:0008006" key="5">
    <source>
        <dbReference type="Google" id="ProtNLM"/>
    </source>
</evidence>
<evidence type="ECO:0000313" key="3">
    <source>
        <dbReference type="EMBL" id="SDM66044.1"/>
    </source>
</evidence>
<dbReference type="OrthoDB" id="205091at2157"/>
<feature type="compositionally biased region" description="Low complexity" evidence="1">
    <location>
        <begin position="210"/>
        <end position="221"/>
    </location>
</feature>
<feature type="region of interest" description="Disordered" evidence="1">
    <location>
        <begin position="186"/>
        <end position="237"/>
    </location>
</feature>
<feature type="transmembrane region" description="Helical" evidence="2">
    <location>
        <begin position="237"/>
        <end position="258"/>
    </location>
</feature>
<keyword evidence="2" id="KW-0812">Transmembrane</keyword>
<protein>
    <recommendedName>
        <fullName evidence="5">PGF-CTERM protein</fullName>
    </recommendedName>
</protein>
<organism evidence="3 4">
    <name type="scientific">Haloarchaeobius iranensis</name>
    <dbReference type="NCBI Taxonomy" id="996166"/>
    <lineage>
        <taxon>Archaea</taxon>
        <taxon>Methanobacteriati</taxon>
        <taxon>Methanobacteriota</taxon>
        <taxon>Stenosarchaea group</taxon>
        <taxon>Halobacteria</taxon>
        <taxon>Halobacteriales</taxon>
        <taxon>Halorubellaceae</taxon>
        <taxon>Haloarchaeobius</taxon>
    </lineage>
</organism>
<dbReference type="STRING" id="996166.SAMN05192554_105138"/>
<name>A0A1G9V1E1_9EURY</name>
<dbReference type="Proteomes" id="UP000199370">
    <property type="component" value="Unassembled WGS sequence"/>
</dbReference>
<proteinExistence type="predicted"/>
<keyword evidence="4" id="KW-1185">Reference proteome</keyword>
<dbReference type="EMBL" id="FNIA01000005">
    <property type="protein sequence ID" value="SDM66044.1"/>
    <property type="molecule type" value="Genomic_DNA"/>
</dbReference>
<accession>A0A1G9V1E1</accession>
<sequence>MPSNTSRVTRDVAFTVTVTTLALAVLTLAGLALSGTVAAVPGDSTAAQPAEPTLHFVGGTVSDDGTTAVDVVLSSAPDGLAGYYLRVAVVDAEVARIEGASYPDRFAMTTDPAVTDDGRSVALEAADLNRSVQPGASNVTLATLSVAGIDPGEVRVTVEPVQFDADDGRGFEPATEPGVVTVTTAHATGTPVEDADGSTATAGVRPNAAPPGTDADPASADGPDDAPTDGGSSPDGGGVPTIVLAAVGAAFLVVGLLAGRRL</sequence>
<evidence type="ECO:0000256" key="1">
    <source>
        <dbReference type="SAM" id="MobiDB-lite"/>
    </source>
</evidence>
<keyword evidence="2" id="KW-0472">Membrane</keyword>
<dbReference type="AlphaFoldDB" id="A0A1G9V1E1"/>
<keyword evidence="2" id="KW-1133">Transmembrane helix</keyword>
<evidence type="ECO:0000256" key="2">
    <source>
        <dbReference type="SAM" id="Phobius"/>
    </source>
</evidence>
<gene>
    <name evidence="3" type="ORF">SAMN05192554_105138</name>
</gene>
<reference evidence="3 4" key="1">
    <citation type="submission" date="2016-10" db="EMBL/GenBank/DDBJ databases">
        <authorList>
            <person name="de Groot N.N."/>
        </authorList>
    </citation>
    <scope>NUCLEOTIDE SEQUENCE [LARGE SCALE GENOMIC DNA]</scope>
    <source>
        <strain evidence="4">EB21,IBRC-M 10013,KCTC 4048</strain>
    </source>
</reference>
<dbReference type="RefSeq" id="WP_089732138.1">
    <property type="nucleotide sequence ID" value="NZ_FNIA01000005.1"/>
</dbReference>
<evidence type="ECO:0000313" key="4">
    <source>
        <dbReference type="Proteomes" id="UP000199370"/>
    </source>
</evidence>